<proteinExistence type="predicted"/>
<organism evidence="1 2">
    <name type="scientific">Myroides indicus</name>
    <dbReference type="NCBI Taxonomy" id="1323422"/>
    <lineage>
        <taxon>Bacteria</taxon>
        <taxon>Pseudomonadati</taxon>
        <taxon>Bacteroidota</taxon>
        <taxon>Flavobacteriia</taxon>
        <taxon>Flavobacteriales</taxon>
        <taxon>Flavobacteriaceae</taxon>
        <taxon>Myroides</taxon>
    </lineage>
</organism>
<sequence length="51" mass="6274">MSQLFKHHLEKFIRIEDSEYDEVLNNFSEKLIAKRENLMEEVRFVNTIILY</sequence>
<name>A0A4R7F9B2_9FLAO</name>
<evidence type="ECO:0000313" key="1">
    <source>
        <dbReference type="EMBL" id="TDS63629.1"/>
    </source>
</evidence>
<dbReference type="EMBL" id="SOAG01000006">
    <property type="protein sequence ID" value="TDS63629.1"/>
    <property type="molecule type" value="Genomic_DNA"/>
</dbReference>
<accession>A0A4R7F9B2</accession>
<dbReference type="AlphaFoldDB" id="A0A4R7F9B2"/>
<protein>
    <submittedName>
        <fullName evidence="1">Uncharacterized protein</fullName>
    </submittedName>
</protein>
<comment type="caution">
    <text evidence="1">The sequence shown here is derived from an EMBL/GenBank/DDBJ whole genome shotgun (WGS) entry which is preliminary data.</text>
</comment>
<gene>
    <name evidence="1" type="ORF">C8P70_10661</name>
</gene>
<keyword evidence="2" id="KW-1185">Reference proteome</keyword>
<evidence type="ECO:0000313" key="2">
    <source>
        <dbReference type="Proteomes" id="UP000295215"/>
    </source>
</evidence>
<dbReference type="Proteomes" id="UP000295215">
    <property type="component" value="Unassembled WGS sequence"/>
</dbReference>
<reference evidence="1 2" key="1">
    <citation type="submission" date="2019-03" db="EMBL/GenBank/DDBJ databases">
        <title>Genomic Encyclopedia of Archaeal and Bacterial Type Strains, Phase II (KMG-II): from individual species to whole genera.</title>
        <authorList>
            <person name="Goeker M."/>
        </authorList>
    </citation>
    <scope>NUCLEOTIDE SEQUENCE [LARGE SCALE GENOMIC DNA]</scope>
    <source>
        <strain evidence="1 2">DSM 28213</strain>
    </source>
</reference>